<evidence type="ECO:0000313" key="1">
    <source>
        <dbReference type="EMBL" id="AYW49576.1"/>
    </source>
</evidence>
<organism evidence="1 2">
    <name type="scientific">Tetragenococcus halophilus</name>
    <name type="common">Pediococcus halophilus</name>
    <dbReference type="NCBI Taxonomy" id="51669"/>
    <lineage>
        <taxon>Bacteria</taxon>
        <taxon>Bacillati</taxon>
        <taxon>Bacillota</taxon>
        <taxon>Bacilli</taxon>
        <taxon>Lactobacillales</taxon>
        <taxon>Enterococcaceae</taxon>
        <taxon>Tetragenococcus</taxon>
    </lineage>
</organism>
<evidence type="ECO:0000313" key="2">
    <source>
        <dbReference type="Proteomes" id="UP000280475"/>
    </source>
</evidence>
<sequence>MEAKGQPMIWKEKSDLKLVLVLNDFIEKTGITSVRLYQKCLKDRPKEAPSLWFITQKYGSKR</sequence>
<dbReference type="EMBL" id="CP027768">
    <property type="protein sequence ID" value="AYW49576.1"/>
    <property type="molecule type" value="Genomic_DNA"/>
</dbReference>
<reference evidence="1 2" key="1">
    <citation type="journal article" date="2012" name="Int. J. Syst. Evol. Microbiol.">
        <title>Characterization of Tetragenococcus strains from sugar thick juice reveals a novel species, Tetragenococcus osmophilus sp. nov., and divides Tetragenococcus halophilus into two subspecies, T. halophilus subsp. halophilus subsp. nov. and T. halophilus subsp. flandriensis subsp. nov.</title>
        <authorList>
            <person name="Juste A."/>
            <person name="Van Trappen S."/>
            <person name="Verreth C."/>
            <person name="Cleenwerck I."/>
            <person name="De Vos P."/>
            <person name="Lievens B."/>
            <person name="Willems K.A."/>
        </authorList>
    </citation>
    <scope>NUCLEOTIDE SEQUENCE [LARGE SCALE GENOMIC DNA]</scope>
    <source>
        <strain evidence="1 2">LMG 26042</strain>
    </source>
</reference>
<gene>
    <name evidence="1" type="ORF">C7H83_03275</name>
</gene>
<protein>
    <submittedName>
        <fullName evidence="1">Uncharacterized protein</fullName>
    </submittedName>
</protein>
<name>A0A3G5FGV7_TETHA</name>
<proteinExistence type="predicted"/>
<dbReference type="Proteomes" id="UP000280475">
    <property type="component" value="Chromosome"/>
</dbReference>
<dbReference type="AlphaFoldDB" id="A0A3G5FGV7"/>
<accession>A0A3G5FGV7</accession>